<accession>A0A382JDP4</accession>
<reference evidence="1" key="1">
    <citation type="submission" date="2018-05" db="EMBL/GenBank/DDBJ databases">
        <authorList>
            <person name="Lanie J.A."/>
            <person name="Ng W.-L."/>
            <person name="Kazmierczak K.M."/>
            <person name="Andrzejewski T.M."/>
            <person name="Davidsen T.M."/>
            <person name="Wayne K.J."/>
            <person name="Tettelin H."/>
            <person name="Glass J.I."/>
            <person name="Rusch D."/>
            <person name="Podicherti R."/>
            <person name="Tsui H.-C.T."/>
            <person name="Winkler M.E."/>
        </authorList>
    </citation>
    <scope>NUCLEOTIDE SEQUENCE</scope>
</reference>
<evidence type="ECO:0000313" key="1">
    <source>
        <dbReference type="EMBL" id="SVC09858.1"/>
    </source>
</evidence>
<dbReference type="AlphaFoldDB" id="A0A382JDP4"/>
<gene>
    <name evidence="1" type="ORF">METZ01_LOCUS262712</name>
</gene>
<organism evidence="1">
    <name type="scientific">marine metagenome</name>
    <dbReference type="NCBI Taxonomy" id="408172"/>
    <lineage>
        <taxon>unclassified sequences</taxon>
        <taxon>metagenomes</taxon>
        <taxon>ecological metagenomes</taxon>
    </lineage>
</organism>
<protein>
    <submittedName>
        <fullName evidence="1">Uncharacterized protein</fullName>
    </submittedName>
</protein>
<dbReference type="EMBL" id="UINC01073457">
    <property type="protein sequence ID" value="SVC09858.1"/>
    <property type="molecule type" value="Genomic_DNA"/>
</dbReference>
<name>A0A382JDP4_9ZZZZ</name>
<proteinExistence type="predicted"/>
<sequence>MNVFEMLVDRHGAETVKQRGDN</sequence>